<name>A0ABP9V6K6_9BACT</name>
<protein>
    <recommendedName>
        <fullName evidence="4">Redoxin domain-containing protein</fullName>
    </recommendedName>
</protein>
<keyword evidence="1" id="KW-0175">Coiled coil</keyword>
<accession>A0ABP9V6K6</accession>
<comment type="caution">
    <text evidence="2">The sequence shown here is derived from an EMBL/GenBank/DDBJ whole genome shotgun (WGS) entry which is preliminary data.</text>
</comment>
<dbReference type="Proteomes" id="UP001424741">
    <property type="component" value="Unassembled WGS sequence"/>
</dbReference>
<reference evidence="2 3" key="1">
    <citation type="submission" date="2024-02" db="EMBL/GenBank/DDBJ databases">
        <title>Rubritalea halochordaticola NBRC 107102.</title>
        <authorList>
            <person name="Ichikawa N."/>
            <person name="Katano-Makiyama Y."/>
            <person name="Hidaka K."/>
        </authorList>
    </citation>
    <scope>NUCLEOTIDE SEQUENCE [LARGE SCALE GENOMIC DNA]</scope>
    <source>
        <strain evidence="2 3">NBRC 107102</strain>
    </source>
</reference>
<evidence type="ECO:0008006" key="4">
    <source>
        <dbReference type="Google" id="ProtNLM"/>
    </source>
</evidence>
<evidence type="ECO:0000313" key="2">
    <source>
        <dbReference type="EMBL" id="GAA5496997.1"/>
    </source>
</evidence>
<sequence length="264" mass="29428">MNKIVQMTGAVLLGAHVLCAQEAAEKPPANAEASETKAESIQGIINEYEAENRAVLEKFRAAKTREERNKLFNSRPDKTEYGKRIMKLAEANPKSEESAKGLLWVATQGTRETRQKASDLLIQEHADTETVLSYARYLAGGYGGTPEILTQVVESSTKPKIKRGAQYYLASFYVKNADRQQDEAVAKQQRDKAKALLTELIEEEKKSPLDAGTLAQLETKLMQLEQLVVGGVAPDIVGTDQDDQEFKLSDYRGKVVLLDFWGYW</sequence>
<dbReference type="RefSeq" id="WP_346189575.1">
    <property type="nucleotide sequence ID" value="NZ_BAABRL010000011.1"/>
</dbReference>
<dbReference type="InterPro" id="IPR036249">
    <property type="entry name" value="Thioredoxin-like_sf"/>
</dbReference>
<dbReference type="Gene3D" id="3.40.30.10">
    <property type="entry name" value="Glutaredoxin"/>
    <property type="match status" value="1"/>
</dbReference>
<proteinExistence type="predicted"/>
<feature type="coiled-coil region" evidence="1">
    <location>
        <begin position="31"/>
        <end position="65"/>
    </location>
</feature>
<organism evidence="2 3">
    <name type="scientific">Rubritalea halochordaticola</name>
    <dbReference type="NCBI Taxonomy" id="714537"/>
    <lineage>
        <taxon>Bacteria</taxon>
        <taxon>Pseudomonadati</taxon>
        <taxon>Verrucomicrobiota</taxon>
        <taxon>Verrucomicrobiia</taxon>
        <taxon>Verrucomicrobiales</taxon>
        <taxon>Rubritaleaceae</taxon>
        <taxon>Rubritalea</taxon>
    </lineage>
</organism>
<evidence type="ECO:0000313" key="3">
    <source>
        <dbReference type="Proteomes" id="UP001424741"/>
    </source>
</evidence>
<dbReference type="SUPFAM" id="SSF52833">
    <property type="entry name" value="Thioredoxin-like"/>
    <property type="match status" value="1"/>
</dbReference>
<gene>
    <name evidence="2" type="ORF">Rhal01_03185</name>
</gene>
<keyword evidence="3" id="KW-1185">Reference proteome</keyword>
<evidence type="ECO:0000256" key="1">
    <source>
        <dbReference type="SAM" id="Coils"/>
    </source>
</evidence>
<dbReference type="EMBL" id="BAABRL010000011">
    <property type="protein sequence ID" value="GAA5496997.1"/>
    <property type="molecule type" value="Genomic_DNA"/>
</dbReference>